<name>A0ABY9SV87_9PSED</name>
<dbReference type="RefSeq" id="WP_121161407.1">
    <property type="nucleotide sequence ID" value="NZ_CP127845.1"/>
</dbReference>
<accession>A0ABY9SV87</accession>
<keyword evidence="3" id="KW-1185">Reference proteome</keyword>
<sequence length="96" mass="10987">MMGKLYVVAVTHSQPGKETELQKALLELVEYAKTEPGFVKYDLHVSEENPGEFLFYEIWDDQKSLDLHSSTDNMKAFGEKYGHLVKSSSLSKYQLL</sequence>
<evidence type="ECO:0000259" key="1">
    <source>
        <dbReference type="PROSITE" id="PS51725"/>
    </source>
</evidence>
<dbReference type="SUPFAM" id="SSF54909">
    <property type="entry name" value="Dimeric alpha+beta barrel"/>
    <property type="match status" value="1"/>
</dbReference>
<organism evidence="2 3">
    <name type="scientific">Pseudomonas shirazica</name>
    <dbReference type="NCBI Taxonomy" id="1940636"/>
    <lineage>
        <taxon>Bacteria</taxon>
        <taxon>Pseudomonadati</taxon>
        <taxon>Pseudomonadota</taxon>
        <taxon>Gammaproteobacteria</taxon>
        <taxon>Pseudomonadales</taxon>
        <taxon>Pseudomonadaceae</taxon>
        <taxon>Pseudomonas</taxon>
    </lineage>
</organism>
<dbReference type="Gene3D" id="3.30.70.100">
    <property type="match status" value="1"/>
</dbReference>
<dbReference type="Proteomes" id="UP001258940">
    <property type="component" value="Chromosome"/>
</dbReference>
<dbReference type="PROSITE" id="PS51725">
    <property type="entry name" value="ABM"/>
    <property type="match status" value="1"/>
</dbReference>
<dbReference type="EMBL" id="CP127845">
    <property type="protein sequence ID" value="WMY87496.1"/>
    <property type="molecule type" value="Genomic_DNA"/>
</dbReference>
<dbReference type="PANTHER" id="PTHR33336:SF15">
    <property type="entry name" value="ABM DOMAIN-CONTAINING PROTEIN"/>
    <property type="match status" value="1"/>
</dbReference>
<dbReference type="InterPro" id="IPR050744">
    <property type="entry name" value="AI-2_Isomerase_LsrG"/>
</dbReference>
<protein>
    <submittedName>
        <fullName evidence="2">Quinol monooxygenase</fullName>
        <ecNumber evidence="2">1.-.-.-</ecNumber>
    </submittedName>
</protein>
<keyword evidence="2" id="KW-0560">Oxidoreductase</keyword>
<dbReference type="InterPro" id="IPR011008">
    <property type="entry name" value="Dimeric_a/b-barrel"/>
</dbReference>
<dbReference type="Pfam" id="PF03992">
    <property type="entry name" value="ABM"/>
    <property type="match status" value="1"/>
</dbReference>
<evidence type="ECO:0000313" key="2">
    <source>
        <dbReference type="EMBL" id="WMY87496.1"/>
    </source>
</evidence>
<keyword evidence="2" id="KW-0503">Monooxygenase</keyword>
<reference evidence="2 3" key="1">
    <citation type="journal article" date="2023" name="J Bioinform Genom">
        <title>Complete genome sequence of the bacterium Pseudomonas shirazica hy376 from natural waters of algiers.</title>
        <authorList>
            <person name="Haffaressas Y."/>
            <person name="Seghouani N."/>
            <person name="Arzamasceva V.O."/>
            <person name="Tepeeva A.N."/>
            <person name="Vasilenko O.V."/>
        </authorList>
    </citation>
    <scope>NUCLEOTIDE SEQUENCE [LARGE SCALE GENOMIC DNA]</scope>
    <source>
        <strain evidence="2 3">HY376</strain>
    </source>
</reference>
<feature type="domain" description="ABM" evidence="1">
    <location>
        <begin position="5"/>
        <end position="95"/>
    </location>
</feature>
<evidence type="ECO:0000313" key="3">
    <source>
        <dbReference type="Proteomes" id="UP001258940"/>
    </source>
</evidence>
<proteinExistence type="predicted"/>
<gene>
    <name evidence="2" type="ORF">QR297_11845</name>
</gene>
<dbReference type="GO" id="GO:0004497">
    <property type="term" value="F:monooxygenase activity"/>
    <property type="evidence" value="ECO:0007669"/>
    <property type="project" value="UniProtKB-KW"/>
</dbReference>
<dbReference type="PANTHER" id="PTHR33336">
    <property type="entry name" value="QUINOL MONOOXYGENASE YGIN-RELATED"/>
    <property type="match status" value="1"/>
</dbReference>
<dbReference type="EC" id="1.-.-.-" evidence="2"/>
<dbReference type="InterPro" id="IPR007138">
    <property type="entry name" value="ABM_dom"/>
</dbReference>